<evidence type="ECO:0000313" key="1">
    <source>
        <dbReference type="EMBL" id="EXB46047.1"/>
    </source>
</evidence>
<accession>W9RBB0</accession>
<dbReference type="EMBL" id="KE343920">
    <property type="protein sequence ID" value="EXB46047.1"/>
    <property type="molecule type" value="Genomic_DNA"/>
</dbReference>
<name>W9RBB0_9ROSA</name>
<evidence type="ECO:0000313" key="2">
    <source>
        <dbReference type="Proteomes" id="UP000030645"/>
    </source>
</evidence>
<reference evidence="2" key="1">
    <citation type="submission" date="2013-01" db="EMBL/GenBank/DDBJ databases">
        <title>Draft Genome Sequence of a Mulberry Tree, Morus notabilis C.K. Schneid.</title>
        <authorList>
            <person name="He N."/>
            <person name="Zhao S."/>
        </authorList>
    </citation>
    <scope>NUCLEOTIDE SEQUENCE</scope>
</reference>
<protein>
    <submittedName>
        <fullName evidence="1">Uncharacterized protein</fullName>
    </submittedName>
</protein>
<proteinExistence type="predicted"/>
<dbReference type="Proteomes" id="UP000030645">
    <property type="component" value="Unassembled WGS sequence"/>
</dbReference>
<sequence>MSFIVYGYTKIKSPTPKFNLRTSSSSISSKSWTSNILDLSSAKTIKRRLRNFVGPTDFLSLIEESRTNSVSMETMEPISKMMSSWVIELCFG</sequence>
<organism evidence="1 2">
    <name type="scientific">Morus notabilis</name>
    <dbReference type="NCBI Taxonomy" id="981085"/>
    <lineage>
        <taxon>Eukaryota</taxon>
        <taxon>Viridiplantae</taxon>
        <taxon>Streptophyta</taxon>
        <taxon>Embryophyta</taxon>
        <taxon>Tracheophyta</taxon>
        <taxon>Spermatophyta</taxon>
        <taxon>Magnoliopsida</taxon>
        <taxon>eudicotyledons</taxon>
        <taxon>Gunneridae</taxon>
        <taxon>Pentapetalae</taxon>
        <taxon>rosids</taxon>
        <taxon>fabids</taxon>
        <taxon>Rosales</taxon>
        <taxon>Moraceae</taxon>
        <taxon>Moreae</taxon>
        <taxon>Morus</taxon>
    </lineage>
</organism>
<gene>
    <name evidence="1" type="ORF">L484_015908</name>
</gene>
<dbReference type="AlphaFoldDB" id="W9RBB0"/>
<keyword evidence="2" id="KW-1185">Reference proteome</keyword>